<reference evidence="1 2" key="1">
    <citation type="submission" date="2014-07" db="EMBL/GenBank/DDBJ databases">
        <title>Comparative genomic insights into amoeba endosymbionts belonging to the families of Holosporaceae and Candidatus Midichloriaceae within Rickettsiales.</title>
        <authorList>
            <person name="Wang Z."/>
            <person name="Wu M."/>
        </authorList>
    </citation>
    <scope>NUCLEOTIDE SEQUENCE [LARGE SCALE GENOMIC DNA]</scope>
    <source>
        <strain evidence="1">PRA3</strain>
    </source>
</reference>
<dbReference type="RefSeq" id="WP_038465160.1">
    <property type="nucleotide sequence ID" value="NZ_CP008941.1"/>
</dbReference>
<evidence type="ECO:0000313" key="1">
    <source>
        <dbReference type="EMBL" id="AIK96604.1"/>
    </source>
</evidence>
<dbReference type="OrthoDB" id="8089897at2"/>
<evidence type="ECO:0008006" key="3">
    <source>
        <dbReference type="Google" id="ProtNLM"/>
    </source>
</evidence>
<dbReference type="eggNOG" id="COG3464">
    <property type="taxonomic scope" value="Bacteria"/>
</dbReference>
<accession>A0A077AX95</accession>
<dbReference type="AlphaFoldDB" id="A0A077AX95"/>
<sequence length="461" mass="53465">MKIRIQFIIDSEDRSSTEDIACLEREELTAETLGLTLQETKAITSEIQKKMIDHQITDFVSHNRFCSCCGTILSIKGYHPLVYRTLFGKICLKSPRLFTCKCQSQGPSSFSPLAHILTERLSPELSYLETKWASLMSYGMTVKLLEEVLPLETYSSSVFYNLQKISTRLEEELQEEKPMFIEGCQREWNQLSRPDTPITVSLDGGYVHAREGKNCKAGWFEVIVGKSMQEGHESKRFGYVTNYETKPKRKLYEMLQNQGLQMNQDITFITDGGDTVRDLPLYLSPRSEHVLDWFHVTMRITVLKQMAKGVMGKGYSDFENNLDRAKWFLWHGNTFQALDILESLSFDLDAFSEDKEHKKHKLCRVVSEFYEYINLNSSFIPNYSERYHHGEAVSSALAESTVNEIISRRMTKKQQMRWTQKGAHLLLQVRTKTLNNEIRHSFRRWYPKMDKNCDCSLPLAA</sequence>
<proteinExistence type="predicted"/>
<dbReference type="HOGENOM" id="CLU_047254_1_1_5"/>
<protein>
    <recommendedName>
        <fullName evidence="3">ISKra4 family transposase</fullName>
    </recommendedName>
</protein>
<dbReference type="KEGG" id="paca:ID47_07520"/>
<dbReference type="Proteomes" id="UP000028926">
    <property type="component" value="Chromosome"/>
</dbReference>
<gene>
    <name evidence="1" type="ORF">ID47_07520</name>
</gene>
<dbReference type="NCBIfam" id="NF033572">
    <property type="entry name" value="transpos_ISKra4"/>
    <property type="match status" value="1"/>
</dbReference>
<organism evidence="1 2">
    <name type="scientific">Candidatus Odyssella acanthamoebae</name>
    <dbReference type="NCBI Taxonomy" id="91604"/>
    <lineage>
        <taxon>Bacteria</taxon>
        <taxon>Pseudomonadati</taxon>
        <taxon>Pseudomonadota</taxon>
        <taxon>Alphaproteobacteria</taxon>
        <taxon>Holosporales</taxon>
        <taxon>Candidatus Paracaedibacteraceae</taxon>
        <taxon>Candidatus Odyssella</taxon>
    </lineage>
</organism>
<dbReference type="EMBL" id="CP008941">
    <property type="protein sequence ID" value="AIK96604.1"/>
    <property type="molecule type" value="Genomic_DNA"/>
</dbReference>
<evidence type="ECO:0000313" key="2">
    <source>
        <dbReference type="Proteomes" id="UP000028926"/>
    </source>
</evidence>
<keyword evidence="2" id="KW-1185">Reference proteome</keyword>
<name>A0A077AX95_9PROT</name>